<dbReference type="Proteomes" id="UP000634455">
    <property type="component" value="Unassembled WGS sequence"/>
</dbReference>
<organism evidence="1 2">
    <name type="scientific">Paramylibacter ulvae</name>
    <dbReference type="NCBI Taxonomy" id="1651968"/>
    <lineage>
        <taxon>Bacteria</taxon>
        <taxon>Pseudomonadati</taxon>
        <taxon>Pseudomonadota</taxon>
        <taxon>Alphaproteobacteria</taxon>
        <taxon>Rhodobacterales</taxon>
        <taxon>Paracoccaceae</taxon>
        <taxon>Paramylibacter</taxon>
    </lineage>
</organism>
<dbReference type="EMBL" id="BMZF01000003">
    <property type="protein sequence ID" value="GHA51679.1"/>
    <property type="molecule type" value="Genomic_DNA"/>
</dbReference>
<evidence type="ECO:0008006" key="3">
    <source>
        <dbReference type="Google" id="ProtNLM"/>
    </source>
</evidence>
<keyword evidence="2" id="KW-1185">Reference proteome</keyword>
<dbReference type="InterPro" id="IPR012292">
    <property type="entry name" value="Globin/Proto"/>
</dbReference>
<proteinExistence type="predicted"/>
<reference evidence="2" key="1">
    <citation type="journal article" date="2019" name="Int. J. Syst. Evol. Microbiol.">
        <title>The Global Catalogue of Microorganisms (GCM) 10K type strain sequencing project: providing services to taxonomists for standard genome sequencing and annotation.</title>
        <authorList>
            <consortium name="The Broad Institute Genomics Platform"/>
            <consortium name="The Broad Institute Genome Sequencing Center for Infectious Disease"/>
            <person name="Wu L."/>
            <person name="Ma J."/>
        </authorList>
    </citation>
    <scope>NUCLEOTIDE SEQUENCE [LARGE SCALE GENOMIC DNA]</scope>
    <source>
        <strain evidence="2">KCTC 32465</strain>
    </source>
</reference>
<evidence type="ECO:0000313" key="1">
    <source>
        <dbReference type="EMBL" id="GHA51679.1"/>
    </source>
</evidence>
<name>A0ABQ3CZU5_9RHOB</name>
<accession>A0ABQ3CZU5</accession>
<dbReference type="RefSeq" id="WP_229802159.1">
    <property type="nucleotide sequence ID" value="NZ_BMZF01000003.1"/>
</dbReference>
<protein>
    <recommendedName>
        <fullName evidence="3">Hemoglobin</fullName>
    </recommendedName>
</protein>
<dbReference type="InterPro" id="IPR009050">
    <property type="entry name" value="Globin-like_sf"/>
</dbReference>
<dbReference type="SUPFAM" id="SSF46458">
    <property type="entry name" value="Globin-like"/>
    <property type="match status" value="1"/>
</dbReference>
<dbReference type="Gene3D" id="1.10.490.10">
    <property type="entry name" value="Globins"/>
    <property type="match status" value="1"/>
</dbReference>
<sequence>MAPIFAISISADAWPSHEDKITRFWANAILHERDYQGNPMQAHRTQGHIHAEHFPIWLDLFQQSAEQVLPPSKAAFMIRLARRIGASLQMGITNDARLVPNLR</sequence>
<evidence type="ECO:0000313" key="2">
    <source>
        <dbReference type="Proteomes" id="UP000634455"/>
    </source>
</evidence>
<gene>
    <name evidence="1" type="ORF">GCM10008927_16400</name>
</gene>
<dbReference type="CDD" id="cd08916">
    <property type="entry name" value="TrHb3_P"/>
    <property type="match status" value="1"/>
</dbReference>
<comment type="caution">
    <text evidence="1">The sequence shown here is derived from an EMBL/GenBank/DDBJ whole genome shotgun (WGS) entry which is preliminary data.</text>
</comment>